<dbReference type="Pfam" id="PF08019">
    <property type="entry name" value="EptA_B_N"/>
    <property type="match status" value="1"/>
</dbReference>
<evidence type="ECO:0000259" key="1">
    <source>
        <dbReference type="Pfam" id="PF08019"/>
    </source>
</evidence>
<feature type="domain" description="Phosphoethanolamine transferase N-terminal" evidence="1">
    <location>
        <begin position="1"/>
        <end position="35"/>
    </location>
</feature>
<reference evidence="2" key="1">
    <citation type="submission" date="2018-06" db="EMBL/GenBank/DDBJ databases">
        <authorList>
            <consortium name="Pathogen Informatics"/>
            <person name="Doyle S."/>
        </authorList>
    </citation>
    <scope>NUCLEOTIDE SEQUENCE [LARGE SCALE GENOMIC DNA]</scope>
    <source>
        <strain evidence="2">NCTC11421</strain>
    </source>
</reference>
<gene>
    <name evidence="2" type="ORF">NCTC11421_03842</name>
</gene>
<accession>A0A379B1T2</accession>
<name>A0A379B1T2_NEIGO</name>
<protein>
    <submittedName>
        <fullName evidence="2">YhbX/YhjW/YijP/YjdB family protein</fullName>
    </submittedName>
</protein>
<evidence type="ECO:0000313" key="2">
    <source>
        <dbReference type="EMBL" id="SUB32402.1"/>
    </source>
</evidence>
<sequence length="78" mass="8881">MLQYQDYASFFRNNKSVTHLIVPSNFIGAGVSKYKDWKRSNIPYTQLDMAVVQTGRPAACAVSWCWSWARLRVPPTGV</sequence>
<organism evidence="2">
    <name type="scientific">Neisseria gonorrhoeae</name>
    <dbReference type="NCBI Taxonomy" id="485"/>
    <lineage>
        <taxon>Bacteria</taxon>
        <taxon>Pseudomonadati</taxon>
        <taxon>Pseudomonadota</taxon>
        <taxon>Betaproteobacteria</taxon>
        <taxon>Neisseriales</taxon>
        <taxon>Neisseriaceae</taxon>
        <taxon>Neisseria</taxon>
    </lineage>
</organism>
<dbReference type="InterPro" id="IPR012549">
    <property type="entry name" value="EptA-like_N"/>
</dbReference>
<dbReference type="EMBL" id="UGRI01000002">
    <property type="protein sequence ID" value="SUB32402.1"/>
    <property type="molecule type" value="Genomic_DNA"/>
</dbReference>
<dbReference type="AlphaFoldDB" id="A0A379B1T2"/>
<dbReference type="GO" id="GO:0016020">
    <property type="term" value="C:membrane"/>
    <property type="evidence" value="ECO:0007669"/>
    <property type="project" value="InterPro"/>
</dbReference>
<proteinExistence type="predicted"/>